<sequence>MVFLDLSFFHYFNYITPIIDVTKLIEMFYDIFNLRCINNMQCFTSTICVRVNVPTLRCTTKFGENLLYVSLFEPARLMIKKNEVNMAKEILSSIIT</sequence>
<proteinExistence type="predicted"/>
<reference evidence="1 2" key="1">
    <citation type="submission" date="2007-03" db="EMBL/GenBank/DDBJ databases">
        <title>Complete sequence of Desulfotomaculum reducens MI-1.</title>
        <authorList>
            <consortium name="US DOE Joint Genome Institute"/>
            <person name="Copeland A."/>
            <person name="Lucas S."/>
            <person name="Lapidus A."/>
            <person name="Barry K."/>
            <person name="Detter J.C."/>
            <person name="Glavina del Rio T."/>
            <person name="Hammon N."/>
            <person name="Israni S."/>
            <person name="Dalin E."/>
            <person name="Tice H."/>
            <person name="Pitluck S."/>
            <person name="Sims D."/>
            <person name="Brettin T."/>
            <person name="Bruce D."/>
            <person name="Han C."/>
            <person name="Tapia R."/>
            <person name="Schmutz J."/>
            <person name="Larimer F."/>
            <person name="Land M."/>
            <person name="Hauser L."/>
            <person name="Kyrpides N."/>
            <person name="Kim E."/>
            <person name="Tebo B.M."/>
            <person name="Richardson P."/>
        </authorList>
    </citation>
    <scope>NUCLEOTIDE SEQUENCE [LARGE SCALE GENOMIC DNA]</scope>
    <source>
        <strain evidence="1 2">MI-1</strain>
    </source>
</reference>
<dbReference type="Proteomes" id="UP000001556">
    <property type="component" value="Chromosome"/>
</dbReference>
<dbReference type="HOGENOM" id="CLU_2355202_0_0_9"/>
<accession>A4J6F1</accession>
<dbReference type="EMBL" id="CP000612">
    <property type="protein sequence ID" value="ABO50654.1"/>
    <property type="molecule type" value="Genomic_DNA"/>
</dbReference>
<keyword evidence="2" id="KW-1185">Reference proteome</keyword>
<organism evidence="1 2">
    <name type="scientific">Desulforamulus reducens (strain ATCC BAA-1160 / DSM 100696 / MI-1)</name>
    <name type="common">Desulfotomaculum reducens</name>
    <dbReference type="NCBI Taxonomy" id="349161"/>
    <lineage>
        <taxon>Bacteria</taxon>
        <taxon>Bacillati</taxon>
        <taxon>Bacillota</taxon>
        <taxon>Clostridia</taxon>
        <taxon>Eubacteriales</taxon>
        <taxon>Peptococcaceae</taxon>
        <taxon>Desulforamulus</taxon>
    </lineage>
</organism>
<name>A4J6F1_DESRM</name>
<gene>
    <name evidence="1" type="ordered locus">Dred_2137</name>
</gene>
<dbReference type="AlphaFoldDB" id="A4J6F1"/>
<protein>
    <submittedName>
        <fullName evidence="1">Uncharacterized protein</fullName>
    </submittedName>
</protein>
<dbReference type="KEGG" id="drm:Dred_2137"/>
<evidence type="ECO:0000313" key="1">
    <source>
        <dbReference type="EMBL" id="ABO50654.1"/>
    </source>
</evidence>
<evidence type="ECO:0000313" key="2">
    <source>
        <dbReference type="Proteomes" id="UP000001556"/>
    </source>
</evidence>